<dbReference type="RefSeq" id="WP_063379593.1">
    <property type="nucleotide sequence ID" value="NZ_AUXX01000001.1"/>
</dbReference>
<comment type="caution">
    <text evidence="2">The sequence shown here is derived from an EMBL/GenBank/DDBJ whole genome shotgun (WGS) entry which is preliminary data.</text>
</comment>
<gene>
    <name evidence="2" type="ORF">N478_00750</name>
</gene>
<protein>
    <recommendedName>
        <fullName evidence="4">DUF4145 domain-containing protein</fullName>
    </recommendedName>
</protein>
<accession>A0A167PEM2</accession>
<dbReference type="PATRIC" id="fig|1365257.3.peg.157"/>
<evidence type="ECO:0000256" key="1">
    <source>
        <dbReference type="SAM" id="Coils"/>
    </source>
</evidence>
<reference evidence="2 3" key="1">
    <citation type="submission" date="2013-07" db="EMBL/GenBank/DDBJ databases">
        <title>Comparative Genomic and Metabolomic Analysis of Twelve Strains of Pseudoalteromonas luteoviolacea.</title>
        <authorList>
            <person name="Vynne N.G."/>
            <person name="Mansson M."/>
            <person name="Gram L."/>
        </authorList>
    </citation>
    <scope>NUCLEOTIDE SEQUENCE [LARGE SCALE GENOMIC DNA]</scope>
    <source>
        <strain evidence="2 3">S4060-1</strain>
    </source>
</reference>
<sequence length="184" mass="20527">MEHLVEIIKALAWPVAVVWLGHLFRAELRGLITRLTALKHGDTEISFNQDLKQAEQKASELEQSKEAVSESSPEELSQKERLYRLAEISPRAAIVEAWTLIEIAAVKSDLTTGSAIKRTNPKLILDHLASTGNFSPNSIEVINSLRQLRNRASHLPDFAITQDEAERYLDLAIKSAHVIENIAS</sequence>
<evidence type="ECO:0000313" key="2">
    <source>
        <dbReference type="EMBL" id="KZN70465.1"/>
    </source>
</evidence>
<name>A0A167PEM2_9GAMM</name>
<dbReference type="AlphaFoldDB" id="A0A167PEM2"/>
<organism evidence="2 3">
    <name type="scientific">Pseudoalteromonas luteoviolacea S4060-1</name>
    <dbReference type="NCBI Taxonomy" id="1365257"/>
    <lineage>
        <taxon>Bacteria</taxon>
        <taxon>Pseudomonadati</taxon>
        <taxon>Pseudomonadota</taxon>
        <taxon>Gammaproteobacteria</taxon>
        <taxon>Alteromonadales</taxon>
        <taxon>Pseudoalteromonadaceae</taxon>
        <taxon>Pseudoalteromonas</taxon>
    </lineage>
</organism>
<keyword evidence="1" id="KW-0175">Coiled coil</keyword>
<dbReference type="EMBL" id="AUXX01000001">
    <property type="protein sequence ID" value="KZN70465.1"/>
    <property type="molecule type" value="Genomic_DNA"/>
</dbReference>
<evidence type="ECO:0008006" key="4">
    <source>
        <dbReference type="Google" id="ProtNLM"/>
    </source>
</evidence>
<dbReference type="Proteomes" id="UP000076661">
    <property type="component" value="Unassembled WGS sequence"/>
</dbReference>
<evidence type="ECO:0000313" key="3">
    <source>
        <dbReference type="Proteomes" id="UP000076661"/>
    </source>
</evidence>
<feature type="coiled-coil region" evidence="1">
    <location>
        <begin position="44"/>
        <end position="71"/>
    </location>
</feature>
<proteinExistence type="predicted"/>